<evidence type="ECO:0000313" key="2">
    <source>
        <dbReference type="Proteomes" id="UP000054653"/>
    </source>
</evidence>
<organism evidence="1 2">
    <name type="scientific">Trichinella britovi</name>
    <name type="common">Parasitic roundworm</name>
    <dbReference type="NCBI Taxonomy" id="45882"/>
    <lineage>
        <taxon>Eukaryota</taxon>
        <taxon>Metazoa</taxon>
        <taxon>Ecdysozoa</taxon>
        <taxon>Nematoda</taxon>
        <taxon>Enoplea</taxon>
        <taxon>Dorylaimia</taxon>
        <taxon>Trichinellida</taxon>
        <taxon>Trichinellidae</taxon>
        <taxon>Trichinella</taxon>
    </lineage>
</organism>
<dbReference type="EMBL" id="JYDI01000255">
    <property type="protein sequence ID" value="KRY47117.1"/>
    <property type="molecule type" value="Genomic_DNA"/>
</dbReference>
<gene>
    <name evidence="1" type="ORF">T03_4614</name>
</gene>
<keyword evidence="2" id="KW-1185">Reference proteome</keyword>
<dbReference type="Proteomes" id="UP000054653">
    <property type="component" value="Unassembled WGS sequence"/>
</dbReference>
<dbReference type="AlphaFoldDB" id="A0A0V1CCU3"/>
<feature type="non-terminal residue" evidence="1">
    <location>
        <position position="204"/>
    </location>
</feature>
<proteinExistence type="predicted"/>
<comment type="caution">
    <text evidence="1">The sequence shown here is derived from an EMBL/GenBank/DDBJ whole genome shotgun (WGS) entry which is preliminary data.</text>
</comment>
<protein>
    <submittedName>
        <fullName evidence="1">Uncharacterized protein</fullName>
    </submittedName>
</protein>
<name>A0A0V1CCU3_TRIBR</name>
<sequence length="204" mass="23096">MTWRHPANHLMMQRRWPSNCRMQSQPKNGRHKPWDVIGRRREFIGNAEDHLTFIPPGTRRHDGPVSKRQLLRMASSVLDRIGCLAPFSVRAQLPVFGPQLSVAAIFLGGVCLVFACPVSCPHRSNGCVTPTRMFRSSFTLSQHFKSANVIIIIELAPMLFLPFDLDFLLIVNVTVAVTQCCNERNCRSLVRDISGLYLDNNILK</sequence>
<reference evidence="1 2" key="1">
    <citation type="submission" date="2015-01" db="EMBL/GenBank/DDBJ databases">
        <title>Evolution of Trichinella species and genotypes.</title>
        <authorList>
            <person name="Korhonen P.K."/>
            <person name="Edoardo P."/>
            <person name="Giuseppe L.R."/>
            <person name="Gasser R.B."/>
        </authorList>
    </citation>
    <scope>NUCLEOTIDE SEQUENCE [LARGE SCALE GENOMIC DNA]</scope>
    <source>
        <strain evidence="1">ISS120</strain>
    </source>
</reference>
<accession>A0A0V1CCU3</accession>
<evidence type="ECO:0000313" key="1">
    <source>
        <dbReference type="EMBL" id="KRY47117.1"/>
    </source>
</evidence>